<evidence type="ECO:0000256" key="5">
    <source>
        <dbReference type="ARBA" id="ARBA00022452"/>
    </source>
</evidence>
<dbReference type="HOGENOM" id="CLU_410983_0_0_0"/>
<dbReference type="KEGG" id="sns:VC03_04875"/>
<keyword evidence="7" id="KW-0732">Signal</keyword>
<evidence type="ECO:0000256" key="10">
    <source>
        <dbReference type="ARBA" id="ARBA00023237"/>
    </source>
</evidence>
<evidence type="ECO:0000256" key="7">
    <source>
        <dbReference type="ARBA" id="ARBA00022729"/>
    </source>
</evidence>
<feature type="domain" description="Trimeric autotransporter adhesin YadA-like C-terminal membrane anchor" evidence="12">
    <location>
        <begin position="567"/>
        <end position="619"/>
    </location>
</feature>
<evidence type="ECO:0000256" key="2">
    <source>
        <dbReference type="ARBA" id="ARBA00004442"/>
    </source>
</evidence>
<dbReference type="SUPFAM" id="SSF101967">
    <property type="entry name" value="Adhesin YadA, collagen-binding domain"/>
    <property type="match status" value="1"/>
</dbReference>
<feature type="domain" description="Trimeric autotransporter adhesin YadA-like stalk" evidence="13">
    <location>
        <begin position="501"/>
        <end position="533"/>
    </location>
</feature>
<keyword evidence="11" id="KW-0175">Coiled coil</keyword>
<dbReference type="OrthoDB" id="9815217at2"/>
<evidence type="ECO:0000256" key="8">
    <source>
        <dbReference type="ARBA" id="ARBA00022927"/>
    </source>
</evidence>
<organism evidence="14 15">
    <name type="scientific">Sneathia vaginalis</name>
    <dbReference type="NCBI Taxonomy" id="187101"/>
    <lineage>
        <taxon>Bacteria</taxon>
        <taxon>Fusobacteriati</taxon>
        <taxon>Fusobacteriota</taxon>
        <taxon>Fusobacteriia</taxon>
        <taxon>Fusobacteriales</taxon>
        <taxon>Leptotrichiaceae</taxon>
        <taxon>Sneathia</taxon>
    </lineage>
</organism>
<dbReference type="STRING" id="187101.VC03_04875"/>
<dbReference type="PATRIC" id="fig|1069640.6.peg.967"/>
<dbReference type="GO" id="GO:0009986">
    <property type="term" value="C:cell surface"/>
    <property type="evidence" value="ECO:0007669"/>
    <property type="project" value="UniProtKB-SubCell"/>
</dbReference>
<protein>
    <recommendedName>
        <fullName evidence="16">Trimeric autotransporter adhesin YadA-like C-terminal membrane anchor domain-containing protein</fullName>
    </recommendedName>
</protein>
<comment type="similarity">
    <text evidence="3">Belongs to the autotransporter-2 (AT-2) (TC 1.B.40) family.</text>
</comment>
<dbReference type="Gene3D" id="2.150.10.10">
    <property type="entry name" value="Serralysin-like metalloprotease, C-terminal"/>
    <property type="match status" value="1"/>
</dbReference>
<evidence type="ECO:0000259" key="13">
    <source>
        <dbReference type="Pfam" id="PF05662"/>
    </source>
</evidence>
<accession>A0A0E3UU27</accession>
<keyword evidence="4" id="KW-0813">Transport</keyword>
<keyword evidence="6" id="KW-0812">Transmembrane</keyword>
<dbReference type="Proteomes" id="UP000033103">
    <property type="component" value="Chromosome"/>
</dbReference>
<evidence type="ECO:0000256" key="4">
    <source>
        <dbReference type="ARBA" id="ARBA00022448"/>
    </source>
</evidence>
<evidence type="ECO:0000259" key="12">
    <source>
        <dbReference type="Pfam" id="PF03895"/>
    </source>
</evidence>
<keyword evidence="15" id="KW-1185">Reference proteome</keyword>
<evidence type="ECO:0000256" key="6">
    <source>
        <dbReference type="ARBA" id="ARBA00022692"/>
    </source>
</evidence>
<evidence type="ECO:0008006" key="16">
    <source>
        <dbReference type="Google" id="ProtNLM"/>
    </source>
</evidence>
<keyword evidence="9" id="KW-0472">Membrane</keyword>
<evidence type="ECO:0000313" key="14">
    <source>
        <dbReference type="EMBL" id="AKC95819.1"/>
    </source>
</evidence>
<dbReference type="InterPro" id="IPR005594">
    <property type="entry name" value="YadA_C"/>
</dbReference>
<dbReference type="InterPro" id="IPR045584">
    <property type="entry name" value="Pilin-like"/>
</dbReference>
<dbReference type="RefSeq" id="WP_046328923.1">
    <property type="nucleotide sequence ID" value="NZ_CP011280.1"/>
</dbReference>
<evidence type="ECO:0000256" key="9">
    <source>
        <dbReference type="ARBA" id="ARBA00023136"/>
    </source>
</evidence>
<dbReference type="Pfam" id="PF03895">
    <property type="entry name" value="YadA_anchor"/>
    <property type="match status" value="1"/>
</dbReference>
<reference evidence="14 15" key="1">
    <citation type="journal article" date="2012" name="BMC Genomics">
        <title>Genomic sequence analysis and characterization of Sneathia amnii sp. nov.</title>
        <authorList>
            <consortium name="Vaginal Microbiome Consortium (additional members)"/>
            <person name="Harwich M.D.Jr."/>
            <person name="Serrano M.G."/>
            <person name="Fettweis J.M."/>
            <person name="Alves J.M."/>
            <person name="Reimers M.A."/>
            <person name="Buck G.A."/>
            <person name="Jefferson K.K."/>
        </authorList>
    </citation>
    <scope>NUCLEOTIDE SEQUENCE [LARGE SCALE GENOMIC DNA]</scope>
    <source>
        <strain evidence="14 15">SN35</strain>
    </source>
</reference>
<dbReference type="Gene3D" id="3.30.1300.30">
    <property type="entry name" value="GSPII I/J protein-like"/>
    <property type="match status" value="1"/>
</dbReference>
<keyword evidence="8" id="KW-0653">Protein transport</keyword>
<name>A0A0E3UU27_9FUSO</name>
<dbReference type="EMBL" id="CP011280">
    <property type="protein sequence ID" value="AKC95819.1"/>
    <property type="molecule type" value="Genomic_DNA"/>
</dbReference>
<dbReference type="InterPro" id="IPR011049">
    <property type="entry name" value="Serralysin-like_metalloprot_C"/>
</dbReference>
<evidence type="ECO:0000256" key="1">
    <source>
        <dbReference type="ARBA" id="ARBA00004241"/>
    </source>
</evidence>
<feature type="coiled-coil region" evidence="11">
    <location>
        <begin position="630"/>
        <end position="667"/>
    </location>
</feature>
<evidence type="ECO:0000256" key="11">
    <source>
        <dbReference type="SAM" id="Coils"/>
    </source>
</evidence>
<keyword evidence="5" id="KW-1134">Transmembrane beta strand</keyword>
<evidence type="ECO:0000256" key="3">
    <source>
        <dbReference type="ARBA" id="ARBA00005848"/>
    </source>
</evidence>
<dbReference type="Pfam" id="PF05662">
    <property type="entry name" value="YadA_stalk"/>
    <property type="match status" value="1"/>
</dbReference>
<gene>
    <name evidence="14" type="ORF">VC03_04875</name>
</gene>
<proteinExistence type="inferred from homology"/>
<dbReference type="GO" id="GO:0015031">
    <property type="term" value="P:protein transport"/>
    <property type="evidence" value="ECO:0007669"/>
    <property type="project" value="UniProtKB-KW"/>
</dbReference>
<evidence type="ECO:0000313" key="15">
    <source>
        <dbReference type="Proteomes" id="UP000033103"/>
    </source>
</evidence>
<sequence>MNKNTRQILIIILFVITGSITLSENRINEFEIGENSYVKGSDGISLTKNSIAIGTNSNSLDNYFEYYNSNLIDKSKIENEIQKTKADIDNRVKDIKEQYINKLKRINSIESQMKIINDFFIDKQKVETQLKQVTDDREKFREFANIIILKNIEINKKFGTPIGDYRATLRKIADYLIDKKGLVGETIENITFKDEADDNRNSNLSKAKIKGFINDQVVWDYLKLDDEKNLKKYLSDCISYKLKEPMAGNVYDISPYYGKPQDNNIINENVKDIKAKIKTYRLPLIQSFLEAHKEFEIDKMDNCSEELYKIAFRNKVSHYNVGKTYDELNKNVEKEKDLLNEYEGRVAYFTEWKEKFNNELKELLKSIEYKGEDNLAYGTSSYAIGIRSYAIGTNALTAGIDSVTLGSNSATFGNGSNSIGEKNYTKGDKNQVFGVENITVGNNNILHGNNNEIYGENNIVLGNEVKINKKNNAVVIGNGSEAIENAVSIGNETTQRQLKFVAKGTADTDAVNVKQLKDYVAANSFSAENYYNKAEVDKKLEGINAKSNLALGGVANAIAMSSMTQPREGLVNITGAYGTYGGEHALAVGISGNTERFSYKLGVSTNMRGNVGVGLGFGMTVVSSTKDDVIKRMEKKILEYMKESKEQNEKIKELENEMKELRKLIKKN</sequence>
<dbReference type="GO" id="GO:0009279">
    <property type="term" value="C:cell outer membrane"/>
    <property type="evidence" value="ECO:0007669"/>
    <property type="project" value="UniProtKB-SubCell"/>
</dbReference>
<dbReference type="SUPFAM" id="SSF54523">
    <property type="entry name" value="Pili subunits"/>
    <property type="match status" value="1"/>
</dbReference>
<dbReference type="InterPro" id="IPR008635">
    <property type="entry name" value="Coiled_stalk_dom"/>
</dbReference>
<keyword evidence="10" id="KW-0998">Cell outer membrane</keyword>
<dbReference type="AlphaFoldDB" id="A0A0E3UU27"/>
<comment type="subcellular location">
    <subcellularLocation>
        <location evidence="2">Cell outer membrane</location>
    </subcellularLocation>
    <subcellularLocation>
        <location evidence="1">Cell surface</location>
    </subcellularLocation>
</comment>